<dbReference type="Gene3D" id="2.40.50.1020">
    <property type="entry name" value="LytTr DNA-binding domain"/>
    <property type="match status" value="1"/>
</dbReference>
<dbReference type="RefSeq" id="WP_055222313.1">
    <property type="nucleotide sequence ID" value="NZ_BLYL01000014.1"/>
</dbReference>
<sequence>MLKIAVYSEEKVMSPLLQEYMGIWQRDAGCVCAVRYYDNVHAIMVDMDLEGIYDVVVVYRSWDVADVLKKDRRVGSLVMIAAGINRRLYDIQPCYILYEPVNAANFKKVMTMAVEGSRDERRFTFVSGRVRYSVDSRSIMYFESELRRINLVTTEQKYVFYGSIGEMEKRMKVGYGGFIRPHESYLVNPDHVSRCTAHEMILTNGKSIHISATRRADVKRYYNELINC</sequence>
<dbReference type="PROSITE" id="PS50930">
    <property type="entry name" value="HTH_LYTTR"/>
    <property type="match status" value="1"/>
</dbReference>
<dbReference type="Pfam" id="PF04397">
    <property type="entry name" value="LytTR"/>
    <property type="match status" value="1"/>
</dbReference>
<proteinExistence type="predicted"/>
<dbReference type="EMBL" id="BLYL01000014">
    <property type="protein sequence ID" value="GFO95133.1"/>
    <property type="molecule type" value="Genomic_DNA"/>
</dbReference>
<name>A0AAI9NYT7_9FIRM</name>
<feature type="domain" description="HTH LytTR-type" evidence="1">
    <location>
        <begin position="123"/>
        <end position="224"/>
    </location>
</feature>
<dbReference type="GO" id="GO:0000156">
    <property type="term" value="F:phosphorelay response regulator activity"/>
    <property type="evidence" value="ECO:0007669"/>
    <property type="project" value="InterPro"/>
</dbReference>
<dbReference type="Proteomes" id="UP000660047">
    <property type="component" value="Unassembled WGS sequence"/>
</dbReference>
<comment type="caution">
    <text evidence="2">The sequence shown here is derived from an EMBL/GenBank/DDBJ whole genome shotgun (WGS) entry which is preliminary data.</text>
</comment>
<gene>
    <name evidence="2" type="ORF">COEU31_21790</name>
</gene>
<protein>
    <recommendedName>
        <fullName evidence="1">HTH LytTR-type domain-containing protein</fullName>
    </recommendedName>
</protein>
<dbReference type="SMART" id="SM00850">
    <property type="entry name" value="LytTR"/>
    <property type="match status" value="1"/>
</dbReference>
<evidence type="ECO:0000313" key="2">
    <source>
        <dbReference type="EMBL" id="GFO95133.1"/>
    </source>
</evidence>
<dbReference type="AlphaFoldDB" id="A0AAI9NYT7"/>
<dbReference type="InterPro" id="IPR046947">
    <property type="entry name" value="LytR-like"/>
</dbReference>
<dbReference type="InterPro" id="IPR007492">
    <property type="entry name" value="LytTR_DNA-bd_dom"/>
</dbReference>
<reference evidence="2" key="1">
    <citation type="submission" date="2020-06" db="EMBL/GenBank/DDBJ databases">
        <title>Characterization of fructooligosaccharide metabolism and fructooligosaccharide-degrading enzymes in human commensal butyrate producers.</title>
        <authorList>
            <person name="Tanno H."/>
            <person name="Fujii T."/>
            <person name="Hirano K."/>
            <person name="Maeno S."/>
            <person name="Tonozuka T."/>
            <person name="Sakamoto M."/>
            <person name="Ohkuma M."/>
            <person name="Tochio T."/>
            <person name="Endo A."/>
        </authorList>
    </citation>
    <scope>NUCLEOTIDE SEQUENCE</scope>
    <source>
        <strain evidence="2">JCM 31265</strain>
    </source>
</reference>
<organism evidence="2 3">
    <name type="scientific">Coprococcus eutactus</name>
    <dbReference type="NCBI Taxonomy" id="33043"/>
    <lineage>
        <taxon>Bacteria</taxon>
        <taxon>Bacillati</taxon>
        <taxon>Bacillota</taxon>
        <taxon>Clostridia</taxon>
        <taxon>Lachnospirales</taxon>
        <taxon>Lachnospiraceae</taxon>
        <taxon>Coprococcus</taxon>
    </lineage>
</organism>
<dbReference type="GO" id="GO:0003677">
    <property type="term" value="F:DNA binding"/>
    <property type="evidence" value="ECO:0007669"/>
    <property type="project" value="InterPro"/>
</dbReference>
<evidence type="ECO:0000313" key="3">
    <source>
        <dbReference type="Proteomes" id="UP000660047"/>
    </source>
</evidence>
<accession>A0AAI9NYT7</accession>
<evidence type="ECO:0000259" key="1">
    <source>
        <dbReference type="PROSITE" id="PS50930"/>
    </source>
</evidence>
<dbReference type="PANTHER" id="PTHR37299:SF1">
    <property type="entry name" value="STAGE 0 SPORULATION PROTEIN A HOMOLOG"/>
    <property type="match status" value="1"/>
</dbReference>
<dbReference type="PANTHER" id="PTHR37299">
    <property type="entry name" value="TRANSCRIPTIONAL REGULATOR-RELATED"/>
    <property type="match status" value="1"/>
</dbReference>